<comment type="similarity">
    <text evidence="2 13">Belongs to the cation transport ATPase (P-type) (TC 3.A.3) family. Type IB subfamily.</text>
</comment>
<dbReference type="PRINTS" id="PR00940">
    <property type="entry name" value="CATPATPASEA"/>
</dbReference>
<dbReference type="InterPro" id="IPR023299">
    <property type="entry name" value="ATPase_P-typ_cyto_dom_N"/>
</dbReference>
<reference evidence="15 16" key="1">
    <citation type="journal article" date="2019" name="Emerg. Microbes Infect.">
        <title>Comprehensive subspecies identification of 175 nontuberculous mycobacteria species based on 7547 genomic profiles.</title>
        <authorList>
            <person name="Matsumoto Y."/>
            <person name="Kinjo T."/>
            <person name="Motooka D."/>
            <person name="Nabeya D."/>
            <person name="Jung N."/>
            <person name="Uechi K."/>
            <person name="Horii T."/>
            <person name="Iida T."/>
            <person name="Fujita J."/>
            <person name="Nakamura S."/>
        </authorList>
    </citation>
    <scope>NUCLEOTIDE SEQUENCE [LARGE SCALE GENOMIC DNA]</scope>
    <source>
        <strain evidence="15 16">JCM 15657</strain>
    </source>
</reference>
<dbReference type="Pfam" id="PF00702">
    <property type="entry name" value="Hydrolase"/>
    <property type="match status" value="1"/>
</dbReference>
<dbReference type="InterPro" id="IPR044492">
    <property type="entry name" value="P_typ_ATPase_HD_dom"/>
</dbReference>
<keyword evidence="16" id="KW-1185">Reference proteome</keyword>
<dbReference type="InterPro" id="IPR027256">
    <property type="entry name" value="P-typ_ATPase_IB"/>
</dbReference>
<dbReference type="STRING" id="169765.AWC15_19125"/>
<keyword evidence="8" id="KW-1278">Translocase</keyword>
<accession>A0A1X1YA68</accession>
<feature type="transmembrane region" description="Helical" evidence="13">
    <location>
        <begin position="358"/>
        <end position="380"/>
    </location>
</feature>
<dbReference type="NCBIfam" id="TIGR01525">
    <property type="entry name" value="ATPase-IB_hvy"/>
    <property type="match status" value="1"/>
</dbReference>
<dbReference type="NCBIfam" id="TIGR01511">
    <property type="entry name" value="ATPase-IB1_Cu"/>
    <property type="match status" value="1"/>
</dbReference>
<keyword evidence="7 13" id="KW-0067">ATP-binding</keyword>
<dbReference type="InterPro" id="IPR036412">
    <property type="entry name" value="HAD-like_sf"/>
</dbReference>
<dbReference type="PROSITE" id="PS01047">
    <property type="entry name" value="HMA_1"/>
    <property type="match status" value="1"/>
</dbReference>
<dbReference type="PRINTS" id="PR00119">
    <property type="entry name" value="CATATPASE"/>
</dbReference>
<evidence type="ECO:0000313" key="16">
    <source>
        <dbReference type="Proteomes" id="UP000466396"/>
    </source>
</evidence>
<keyword evidence="4 13" id="KW-0812">Transmembrane</keyword>
<dbReference type="PANTHER" id="PTHR43520">
    <property type="entry name" value="ATP7, ISOFORM B"/>
    <property type="match status" value="1"/>
</dbReference>
<dbReference type="SFLD" id="SFLDF00027">
    <property type="entry name" value="p-type_atpase"/>
    <property type="match status" value="1"/>
</dbReference>
<sequence length="753" mass="77854">MTAPLVTDPDVDSARRVRLDVSGMSCAACASRVETRLNKVPGVRASVNFATRVATIDAVGIPVDELCRLVEQAGYQAGVHEESAAPDRDPDADHARSLLRRLIVAAVLFVPLADLSTMFAMVPTTRFGGWGYLLVALAAPIVTWAAWPFYRVAVRNAGHRTASMETLISVGIVAATSWSLSTVLVHKPPRETHGIWQAILHSDSIYLEVAAGVTVFVLAGRFFEARAKSKAGSALRALAALGAKNVTVLLPDGAELVIPAEELKTQQRFVVRPGETIAADGVVVNGTAAIDMSAMTGEANPVRAYPDATVVGGTVVLDGRLVVEATAVGADTEFAAMVRLVEEAQASKAGAQRLADRIAAVFVPAVFVIAGLSAAAWLTAGAGPDRAFSVLLGVLVIACPCALGLATPTAMMVASGRGAQLGIFIKGYRALETIHGIDTVVFDKTGTLTVGHLTVSSVTSTGGCGSDEVLALASAVEAASEHAVATAIVAASPDPAPVTDFAAIAGCGVSGVVGERRVEVGKPSWVTRNSTADAVLDSARREGESRGETVVFVSVDGVVRGAITVADTVKDSAADAVAALRRRGLLPILLTGDNRAAADAVAARVGIDTVVADVLPQGKVELIHQLRDRGQIVAMVGDGINDGPALASADLGLAIGRGTDVAIGAADIVLVRDDLDIVPQALDLARATMRTIRLNMVWAFGYNVAAIPVAAAGLLNPLIAGAAMAFSSFFVVSNSLRLRNFGHRYTPIQLSHG</sequence>
<evidence type="ECO:0000256" key="5">
    <source>
        <dbReference type="ARBA" id="ARBA00022723"/>
    </source>
</evidence>
<evidence type="ECO:0000256" key="12">
    <source>
        <dbReference type="ARBA" id="ARBA00074171"/>
    </source>
</evidence>
<proteinExistence type="inferred from homology"/>
<dbReference type="GO" id="GO:0016887">
    <property type="term" value="F:ATP hydrolysis activity"/>
    <property type="evidence" value="ECO:0007669"/>
    <property type="project" value="InterPro"/>
</dbReference>
<protein>
    <recommendedName>
        <fullName evidence="12">Cation-transporting P-type ATPase B</fullName>
    </recommendedName>
</protein>
<dbReference type="InterPro" id="IPR023214">
    <property type="entry name" value="HAD_sf"/>
</dbReference>
<dbReference type="InterPro" id="IPR059000">
    <property type="entry name" value="ATPase_P-type_domA"/>
</dbReference>
<feature type="transmembrane region" description="Helical" evidence="13">
    <location>
        <begin position="718"/>
        <end position="736"/>
    </location>
</feature>
<dbReference type="SUPFAM" id="SSF81653">
    <property type="entry name" value="Calcium ATPase, transduction domain A"/>
    <property type="match status" value="1"/>
</dbReference>
<feature type="transmembrane region" description="Helical" evidence="13">
    <location>
        <begin position="162"/>
        <end position="185"/>
    </location>
</feature>
<dbReference type="SFLD" id="SFLDS00003">
    <property type="entry name" value="Haloacid_Dehalogenase"/>
    <property type="match status" value="1"/>
</dbReference>
<dbReference type="GO" id="GO:0005524">
    <property type="term" value="F:ATP binding"/>
    <property type="evidence" value="ECO:0007669"/>
    <property type="project" value="UniProtKB-UniRule"/>
</dbReference>
<dbReference type="Gene3D" id="3.40.50.1000">
    <property type="entry name" value="HAD superfamily/HAD-like"/>
    <property type="match status" value="1"/>
</dbReference>
<feature type="transmembrane region" description="Helical" evidence="13">
    <location>
        <begin position="102"/>
        <end position="123"/>
    </location>
</feature>
<dbReference type="InterPro" id="IPR036163">
    <property type="entry name" value="HMA_dom_sf"/>
</dbReference>
<evidence type="ECO:0000256" key="6">
    <source>
        <dbReference type="ARBA" id="ARBA00022741"/>
    </source>
</evidence>
<keyword evidence="10 13" id="KW-0472">Membrane</keyword>
<dbReference type="EMBL" id="AP022581">
    <property type="protein sequence ID" value="BBX96588.1"/>
    <property type="molecule type" value="Genomic_DNA"/>
</dbReference>
<evidence type="ECO:0000256" key="1">
    <source>
        <dbReference type="ARBA" id="ARBA00004651"/>
    </source>
</evidence>
<dbReference type="Pfam" id="PF00403">
    <property type="entry name" value="HMA"/>
    <property type="match status" value="1"/>
</dbReference>
<evidence type="ECO:0000256" key="13">
    <source>
        <dbReference type="RuleBase" id="RU362081"/>
    </source>
</evidence>
<evidence type="ECO:0000256" key="9">
    <source>
        <dbReference type="ARBA" id="ARBA00022989"/>
    </source>
</evidence>
<keyword evidence="6 13" id="KW-0547">Nucleotide-binding</keyword>
<comment type="catalytic activity">
    <reaction evidence="11">
        <text>ATP + H2O = ADP + phosphate + H(+)</text>
        <dbReference type="Rhea" id="RHEA:13065"/>
        <dbReference type="ChEBI" id="CHEBI:15377"/>
        <dbReference type="ChEBI" id="CHEBI:15378"/>
        <dbReference type="ChEBI" id="CHEBI:30616"/>
        <dbReference type="ChEBI" id="CHEBI:43474"/>
        <dbReference type="ChEBI" id="CHEBI:456216"/>
    </reaction>
</comment>
<feature type="transmembrane region" description="Helical" evidence="13">
    <location>
        <begin position="386"/>
        <end position="407"/>
    </location>
</feature>
<dbReference type="CDD" id="cd02094">
    <property type="entry name" value="P-type_ATPase_Cu-like"/>
    <property type="match status" value="1"/>
</dbReference>
<keyword evidence="3 13" id="KW-1003">Cell membrane</keyword>
<evidence type="ECO:0000256" key="3">
    <source>
        <dbReference type="ARBA" id="ARBA00022475"/>
    </source>
</evidence>
<dbReference type="Gene3D" id="3.30.70.100">
    <property type="match status" value="1"/>
</dbReference>
<organism evidence="15 16">
    <name type="scientific">Mycobacterium lacus</name>
    <dbReference type="NCBI Taxonomy" id="169765"/>
    <lineage>
        <taxon>Bacteria</taxon>
        <taxon>Bacillati</taxon>
        <taxon>Actinomycetota</taxon>
        <taxon>Actinomycetes</taxon>
        <taxon>Mycobacteriales</taxon>
        <taxon>Mycobacteriaceae</taxon>
        <taxon>Mycobacterium</taxon>
    </lineage>
</organism>
<evidence type="ECO:0000313" key="15">
    <source>
        <dbReference type="EMBL" id="BBX96588.1"/>
    </source>
</evidence>
<dbReference type="Proteomes" id="UP000466396">
    <property type="component" value="Chromosome"/>
</dbReference>
<evidence type="ECO:0000256" key="11">
    <source>
        <dbReference type="ARBA" id="ARBA00049360"/>
    </source>
</evidence>
<dbReference type="SFLD" id="SFLDG00002">
    <property type="entry name" value="C1.7:_P-type_atpase_like"/>
    <property type="match status" value="1"/>
</dbReference>
<dbReference type="SUPFAM" id="SSF81665">
    <property type="entry name" value="Calcium ATPase, transmembrane domain M"/>
    <property type="match status" value="1"/>
</dbReference>
<comment type="subcellular location">
    <subcellularLocation>
        <location evidence="1">Cell membrane</location>
        <topology evidence="1">Multi-pass membrane protein</topology>
    </subcellularLocation>
</comment>
<dbReference type="GO" id="GO:0005507">
    <property type="term" value="F:copper ion binding"/>
    <property type="evidence" value="ECO:0007669"/>
    <property type="project" value="TreeGrafter"/>
</dbReference>
<feature type="domain" description="HMA" evidence="14">
    <location>
        <begin position="15"/>
        <end position="78"/>
    </location>
</feature>
<dbReference type="InterPro" id="IPR001757">
    <property type="entry name" value="P_typ_ATPase"/>
</dbReference>
<evidence type="ECO:0000256" key="8">
    <source>
        <dbReference type="ARBA" id="ARBA00022967"/>
    </source>
</evidence>
<dbReference type="SUPFAM" id="SSF56784">
    <property type="entry name" value="HAD-like"/>
    <property type="match status" value="1"/>
</dbReference>
<dbReference type="FunFam" id="3.30.70.100:FF:000005">
    <property type="entry name" value="Copper-exporting P-type ATPase A"/>
    <property type="match status" value="1"/>
</dbReference>
<dbReference type="KEGG" id="mlj:MLAC_18820"/>
<dbReference type="GO" id="GO:0043682">
    <property type="term" value="F:P-type divalent copper transporter activity"/>
    <property type="evidence" value="ECO:0007669"/>
    <property type="project" value="TreeGrafter"/>
</dbReference>
<dbReference type="InterPro" id="IPR006121">
    <property type="entry name" value="HMA_dom"/>
</dbReference>
<dbReference type="PANTHER" id="PTHR43520:SF8">
    <property type="entry name" value="P-TYPE CU(+) TRANSPORTER"/>
    <property type="match status" value="1"/>
</dbReference>
<dbReference type="InterPro" id="IPR018303">
    <property type="entry name" value="ATPase_P-typ_P_site"/>
</dbReference>
<dbReference type="RefSeq" id="WP_085159491.1">
    <property type="nucleotide sequence ID" value="NZ_AP022581.1"/>
</dbReference>
<dbReference type="GO" id="GO:0055070">
    <property type="term" value="P:copper ion homeostasis"/>
    <property type="evidence" value="ECO:0007669"/>
    <property type="project" value="TreeGrafter"/>
</dbReference>
<keyword evidence="5 13" id="KW-0479">Metal-binding</keyword>
<dbReference type="InterPro" id="IPR017969">
    <property type="entry name" value="Heavy-metal-associated_CS"/>
</dbReference>
<evidence type="ECO:0000256" key="4">
    <source>
        <dbReference type="ARBA" id="ARBA00022692"/>
    </source>
</evidence>
<dbReference type="Gene3D" id="3.40.1110.10">
    <property type="entry name" value="Calcium-transporting ATPase, cytoplasmic domain N"/>
    <property type="match status" value="1"/>
</dbReference>
<feature type="transmembrane region" description="Helical" evidence="13">
    <location>
        <begin position="694"/>
        <end position="712"/>
    </location>
</feature>
<evidence type="ECO:0000256" key="7">
    <source>
        <dbReference type="ARBA" id="ARBA00022840"/>
    </source>
</evidence>
<evidence type="ECO:0000259" key="14">
    <source>
        <dbReference type="PROSITE" id="PS50846"/>
    </source>
</evidence>
<dbReference type="Pfam" id="PF00122">
    <property type="entry name" value="E1-E2_ATPase"/>
    <property type="match status" value="1"/>
</dbReference>
<dbReference type="InterPro" id="IPR023298">
    <property type="entry name" value="ATPase_P-typ_TM_dom_sf"/>
</dbReference>
<dbReference type="AlphaFoldDB" id="A0A1X1YA68"/>
<name>A0A1X1YA68_9MYCO</name>
<keyword evidence="9 13" id="KW-1133">Transmembrane helix</keyword>
<evidence type="ECO:0000256" key="10">
    <source>
        <dbReference type="ARBA" id="ARBA00023136"/>
    </source>
</evidence>
<dbReference type="NCBIfam" id="TIGR01494">
    <property type="entry name" value="ATPase_P-type"/>
    <property type="match status" value="1"/>
</dbReference>
<dbReference type="InterPro" id="IPR008250">
    <property type="entry name" value="ATPase_P-typ_transduc_dom_A_sf"/>
</dbReference>
<dbReference type="Gene3D" id="2.70.150.10">
    <property type="entry name" value="Calcium-transporting ATPase, cytoplasmic transduction domain A"/>
    <property type="match status" value="1"/>
</dbReference>
<dbReference type="OrthoDB" id="7059309at2"/>
<gene>
    <name evidence="15" type="primary">ctpB</name>
    <name evidence="15" type="ORF">MLAC_18820</name>
</gene>
<dbReference type="CDD" id="cd00371">
    <property type="entry name" value="HMA"/>
    <property type="match status" value="1"/>
</dbReference>
<dbReference type="PROSITE" id="PS00154">
    <property type="entry name" value="ATPASE_E1_E2"/>
    <property type="match status" value="1"/>
</dbReference>
<feature type="transmembrane region" description="Helical" evidence="13">
    <location>
        <begin position="205"/>
        <end position="223"/>
    </location>
</feature>
<evidence type="ECO:0000256" key="2">
    <source>
        <dbReference type="ARBA" id="ARBA00006024"/>
    </source>
</evidence>
<dbReference type="FunFam" id="2.70.150.10:FF:000002">
    <property type="entry name" value="Copper-transporting ATPase 1, putative"/>
    <property type="match status" value="1"/>
</dbReference>
<dbReference type="SUPFAM" id="SSF55008">
    <property type="entry name" value="HMA, heavy metal-associated domain"/>
    <property type="match status" value="1"/>
</dbReference>
<dbReference type="InterPro" id="IPR000579">
    <property type="entry name" value="Cation-trans_P-type_ATPase_A/B"/>
</dbReference>
<feature type="transmembrane region" description="Helical" evidence="13">
    <location>
        <begin position="129"/>
        <end position="150"/>
    </location>
</feature>
<dbReference type="PROSITE" id="PS50846">
    <property type="entry name" value="HMA_2"/>
    <property type="match status" value="1"/>
</dbReference>
<dbReference type="GO" id="GO:0005886">
    <property type="term" value="C:plasma membrane"/>
    <property type="evidence" value="ECO:0007669"/>
    <property type="project" value="UniProtKB-SubCell"/>
</dbReference>